<feature type="domain" description="Alkyl hydroperoxide reductase subunit C/ Thiol specific antioxidant" evidence="2">
    <location>
        <begin position="39"/>
        <end position="164"/>
    </location>
</feature>
<keyword evidence="1" id="KW-0472">Membrane</keyword>
<dbReference type="OrthoDB" id="286116at2"/>
<dbReference type="SUPFAM" id="SSF52833">
    <property type="entry name" value="Thioredoxin-like"/>
    <property type="match status" value="1"/>
</dbReference>
<dbReference type="EMBL" id="CP036275">
    <property type="protein sequence ID" value="QDU38142.1"/>
    <property type="molecule type" value="Genomic_DNA"/>
</dbReference>
<dbReference type="InterPro" id="IPR000866">
    <property type="entry name" value="AhpC/TSA"/>
</dbReference>
<organism evidence="3 4">
    <name type="scientific">Maioricimonas rarisocia</name>
    <dbReference type="NCBI Taxonomy" id="2528026"/>
    <lineage>
        <taxon>Bacteria</taxon>
        <taxon>Pseudomonadati</taxon>
        <taxon>Planctomycetota</taxon>
        <taxon>Planctomycetia</taxon>
        <taxon>Planctomycetales</taxon>
        <taxon>Planctomycetaceae</taxon>
        <taxon>Maioricimonas</taxon>
    </lineage>
</organism>
<evidence type="ECO:0000256" key="1">
    <source>
        <dbReference type="SAM" id="Phobius"/>
    </source>
</evidence>
<keyword evidence="1" id="KW-1133">Transmembrane helix</keyword>
<keyword evidence="3" id="KW-0575">Peroxidase</keyword>
<dbReference type="KEGG" id="mri:Mal4_24650"/>
<keyword evidence="4" id="KW-1185">Reference proteome</keyword>
<proteinExistence type="predicted"/>
<keyword evidence="1" id="KW-0812">Transmembrane</keyword>
<protein>
    <submittedName>
        <fullName evidence="3">Peroxiredoxin</fullName>
        <ecNumber evidence="3">1.11.1.15</ecNumber>
    </submittedName>
</protein>
<evidence type="ECO:0000313" key="3">
    <source>
        <dbReference type="EMBL" id="QDU38142.1"/>
    </source>
</evidence>
<dbReference type="GO" id="GO:0004601">
    <property type="term" value="F:peroxidase activity"/>
    <property type="evidence" value="ECO:0007669"/>
    <property type="project" value="UniProtKB-KW"/>
</dbReference>
<evidence type="ECO:0000313" key="4">
    <source>
        <dbReference type="Proteomes" id="UP000320496"/>
    </source>
</evidence>
<name>A0A517Z6M1_9PLAN</name>
<dbReference type="RefSeq" id="WP_145369456.1">
    <property type="nucleotide sequence ID" value="NZ_CP036275.1"/>
</dbReference>
<keyword evidence="3" id="KW-0560">Oxidoreductase</keyword>
<reference evidence="3 4" key="1">
    <citation type="submission" date="2019-02" db="EMBL/GenBank/DDBJ databases">
        <title>Deep-cultivation of Planctomycetes and their phenomic and genomic characterization uncovers novel biology.</title>
        <authorList>
            <person name="Wiegand S."/>
            <person name="Jogler M."/>
            <person name="Boedeker C."/>
            <person name="Pinto D."/>
            <person name="Vollmers J."/>
            <person name="Rivas-Marin E."/>
            <person name="Kohn T."/>
            <person name="Peeters S.H."/>
            <person name="Heuer A."/>
            <person name="Rast P."/>
            <person name="Oberbeckmann S."/>
            <person name="Bunk B."/>
            <person name="Jeske O."/>
            <person name="Meyerdierks A."/>
            <person name="Storesund J.E."/>
            <person name="Kallscheuer N."/>
            <person name="Luecker S."/>
            <person name="Lage O.M."/>
            <person name="Pohl T."/>
            <person name="Merkel B.J."/>
            <person name="Hornburger P."/>
            <person name="Mueller R.-W."/>
            <person name="Bruemmer F."/>
            <person name="Labrenz M."/>
            <person name="Spormann A.M."/>
            <person name="Op den Camp H."/>
            <person name="Overmann J."/>
            <person name="Amann R."/>
            <person name="Jetten M.S.M."/>
            <person name="Mascher T."/>
            <person name="Medema M.H."/>
            <person name="Devos D.P."/>
            <person name="Kaster A.-K."/>
            <person name="Ovreas L."/>
            <person name="Rohde M."/>
            <person name="Galperin M.Y."/>
            <person name="Jogler C."/>
        </authorList>
    </citation>
    <scope>NUCLEOTIDE SEQUENCE [LARGE SCALE GENOMIC DNA]</scope>
    <source>
        <strain evidence="3 4">Mal4</strain>
    </source>
</reference>
<dbReference type="Gene3D" id="3.40.30.10">
    <property type="entry name" value="Glutaredoxin"/>
    <property type="match status" value="1"/>
</dbReference>
<sequence>MRPRILILPIAAIVIGGLVFWRLNREERSPSGARSVALQLAPRFELYDQSSRLVKFERYLGRTRMAVVFFDGDAGADQNALLRTLQEHHDAVEQAGVQIIGISTATPYANRAAGERAGGEFPFPLLSDVDLARPVHRQWGMVNLQTGEPKSGLFLVDRGGRVAAQGGEFVPVSDPDSVVAELAQGRWPGAMPE</sequence>
<dbReference type="AlphaFoldDB" id="A0A517Z6M1"/>
<dbReference type="Proteomes" id="UP000320496">
    <property type="component" value="Chromosome"/>
</dbReference>
<gene>
    <name evidence="3" type="ORF">Mal4_24650</name>
</gene>
<dbReference type="Pfam" id="PF00578">
    <property type="entry name" value="AhpC-TSA"/>
    <property type="match status" value="1"/>
</dbReference>
<accession>A0A517Z6M1</accession>
<dbReference type="InterPro" id="IPR036249">
    <property type="entry name" value="Thioredoxin-like_sf"/>
</dbReference>
<evidence type="ECO:0000259" key="2">
    <source>
        <dbReference type="Pfam" id="PF00578"/>
    </source>
</evidence>
<feature type="transmembrane region" description="Helical" evidence="1">
    <location>
        <begin position="6"/>
        <end position="24"/>
    </location>
</feature>
<dbReference type="EC" id="1.11.1.15" evidence="3"/>